<evidence type="ECO:0000313" key="2">
    <source>
        <dbReference type="EMBL" id="ROT35673.1"/>
    </source>
</evidence>
<feature type="region of interest" description="Disordered" evidence="1">
    <location>
        <begin position="92"/>
        <end position="113"/>
    </location>
</feature>
<dbReference type="EMBL" id="ML119061">
    <property type="protein sequence ID" value="ROT35673.1"/>
    <property type="molecule type" value="Genomic_DNA"/>
</dbReference>
<feature type="compositionally biased region" description="Basic and acidic residues" evidence="1">
    <location>
        <begin position="340"/>
        <end position="349"/>
    </location>
</feature>
<feature type="region of interest" description="Disordered" evidence="1">
    <location>
        <begin position="130"/>
        <end position="156"/>
    </location>
</feature>
<feature type="compositionally biased region" description="Polar residues" evidence="1">
    <location>
        <begin position="779"/>
        <end position="799"/>
    </location>
</feature>
<feature type="region of interest" description="Disordered" evidence="1">
    <location>
        <begin position="691"/>
        <end position="760"/>
    </location>
</feature>
<feature type="compositionally biased region" description="Polar residues" evidence="1">
    <location>
        <begin position="351"/>
        <end position="361"/>
    </location>
</feature>
<feature type="compositionally biased region" description="Polar residues" evidence="1">
    <location>
        <begin position="261"/>
        <end position="274"/>
    </location>
</feature>
<gene>
    <name evidence="2" type="ORF">SODALDRAFT_72074</name>
</gene>
<feature type="compositionally biased region" description="Polar residues" evidence="1">
    <location>
        <begin position="174"/>
        <end position="194"/>
    </location>
</feature>
<evidence type="ECO:0000256" key="1">
    <source>
        <dbReference type="SAM" id="MobiDB-lite"/>
    </source>
</evidence>
<evidence type="ECO:0000313" key="3">
    <source>
        <dbReference type="Proteomes" id="UP000272025"/>
    </source>
</evidence>
<organism evidence="2 3">
    <name type="scientific">Sodiomyces alkalinus (strain CBS 110278 / VKM F-3762 / F11)</name>
    <name type="common">Alkaliphilic filamentous fungus</name>
    <dbReference type="NCBI Taxonomy" id="1314773"/>
    <lineage>
        <taxon>Eukaryota</taxon>
        <taxon>Fungi</taxon>
        <taxon>Dikarya</taxon>
        <taxon>Ascomycota</taxon>
        <taxon>Pezizomycotina</taxon>
        <taxon>Sordariomycetes</taxon>
        <taxon>Hypocreomycetidae</taxon>
        <taxon>Glomerellales</taxon>
        <taxon>Plectosphaerellaceae</taxon>
        <taxon>Sodiomyces</taxon>
    </lineage>
</organism>
<feature type="region of interest" description="Disordered" evidence="1">
    <location>
        <begin position="256"/>
        <end position="295"/>
    </location>
</feature>
<keyword evidence="3" id="KW-1185">Reference proteome</keyword>
<dbReference type="Proteomes" id="UP000272025">
    <property type="component" value="Unassembled WGS sequence"/>
</dbReference>
<feature type="compositionally biased region" description="Polar residues" evidence="1">
    <location>
        <begin position="542"/>
        <end position="559"/>
    </location>
</feature>
<feature type="region of interest" description="Disordered" evidence="1">
    <location>
        <begin position="174"/>
        <end position="244"/>
    </location>
</feature>
<feature type="compositionally biased region" description="Basic and acidic residues" evidence="1">
    <location>
        <begin position="736"/>
        <end position="750"/>
    </location>
</feature>
<protein>
    <submittedName>
        <fullName evidence="2">Uncharacterized protein</fullName>
    </submittedName>
</protein>
<accession>A0A3N2PMD1</accession>
<feature type="compositionally biased region" description="Basic and acidic residues" evidence="1">
    <location>
        <begin position="523"/>
        <end position="533"/>
    </location>
</feature>
<feature type="region of interest" description="Disordered" evidence="1">
    <location>
        <begin position="1"/>
        <end position="72"/>
    </location>
</feature>
<feature type="region of interest" description="Disordered" evidence="1">
    <location>
        <begin position="779"/>
        <end position="875"/>
    </location>
</feature>
<sequence>MGKLRQTRTDGVTDGPVTVHKKPGRVYGRGPKSKAGKSSSAQIGQLEFYSGETSKGGPSGQPPESNPNTATLAAPWTVSHAGSGFGLIGDGWTTTALSSEPEDNPLGNDGLLAPPEKKGVSLINDLFATSDRSGSTSVKDDASIPGGEQETIHPGSRRNLVQLIGDLFTSPALSNCQDVGSDNSPPTDITSPSTRRNRIPLIGDDWSSIVPSDKVSEPELQSFRSSQSQEKHTTQDTLGADWSSWADLRISPSPEAADIKTQGSAENASSNQPFDASMAAAPITPDRGDSALRGKVLENAPSSCLATYPGENSSERPALDFKTAGVGVGAKLTKKGKHNKGAEVSKAPRESLQSFGITQASDKTKADTEETAEQLPPSPDIHAQGSRSGLGNVPRKPSPVKSHIQGAQAENSTQYRRKKPRQIAKKPFDPSAPLNPSNEGARKRRQRVPDTRAKNGKKLKSNSTKEVVAHSTTKKKNHKASQQAPLSIIDTDRRDPMADQHTADVACVDNLELSDMGLDNCDFLEKGHQKSDAEENVESAEINASPSNARLEPSTVSTKKPSDIKTGRNVRTPATEGPVSDVNIKKKDKSKGEFTSALLKSDESDADDSEYTPVKYQQRPRRKPKKAKTTSHKSFEVISISSDISSSQSGEEGLATSCREGGLLPSPERTSEALSISPERPPLLAVVDQPVALPQTPGSPMTIRTGGTRKLSLSPGLQPTNPTPQAQSQYLQSGSRSEKTSNGDCERTPRCEAGPINTRPVVEPSACTLDSAMAALGSSDVSTRAQGPVSTKAKQTSQYPIGVRQGLGQAQKRKDDPQIIESPRKRVRFSDKLSPDDRLDEQRMAGAGHTGDFTALSKQGISNPSSPGNSVPSQRSTMENYLYSSRQEDTLPEPRRPESANWASSFKEILEEHYPIDGAIYSGLGRCNGGHTGIGLVEPTRSKMRDTRPNVLTEAVHELIATLMCQLDTKAQNVKRVAQLFLHKGRQVIETMEKLHRNDREAIIEKQELLRAAYVQKCGQVAMEIRSVIEDSQANGQGNFLGDLRDRSDKAMRDLHAESERIQYTLEEAIKEVKEVTSSRG</sequence>
<dbReference type="GeneID" id="39584093"/>
<feature type="compositionally biased region" description="Basic and acidic residues" evidence="1">
    <location>
        <begin position="490"/>
        <end position="500"/>
    </location>
</feature>
<feature type="compositionally biased region" description="Polar residues" evidence="1">
    <location>
        <begin position="715"/>
        <end position="735"/>
    </location>
</feature>
<feature type="compositionally biased region" description="Basic and acidic residues" evidence="1">
    <location>
        <begin position="286"/>
        <end position="295"/>
    </location>
</feature>
<feature type="compositionally biased region" description="Basic and acidic residues" evidence="1">
    <location>
        <begin position="812"/>
        <end position="843"/>
    </location>
</feature>
<feature type="region of interest" description="Disordered" evidence="1">
    <location>
        <begin position="521"/>
        <end position="674"/>
    </location>
</feature>
<feature type="compositionally biased region" description="Basic residues" evidence="1">
    <location>
        <begin position="618"/>
        <end position="631"/>
    </location>
</feature>
<dbReference type="AlphaFoldDB" id="A0A3N2PMD1"/>
<feature type="compositionally biased region" description="Low complexity" evidence="1">
    <location>
        <begin position="862"/>
        <end position="873"/>
    </location>
</feature>
<feature type="compositionally biased region" description="Low complexity" evidence="1">
    <location>
        <begin position="638"/>
        <end position="649"/>
    </location>
</feature>
<name>A0A3N2PMD1_SODAK</name>
<dbReference type="RefSeq" id="XP_028463479.1">
    <property type="nucleotide sequence ID" value="XM_028615616.1"/>
</dbReference>
<proteinExistence type="predicted"/>
<feature type="region of interest" description="Disordered" evidence="1">
    <location>
        <begin position="330"/>
        <end position="500"/>
    </location>
</feature>
<reference evidence="2 3" key="1">
    <citation type="journal article" date="2018" name="Mol. Ecol.">
        <title>The obligate alkalophilic soda-lake fungus Sodiomyces alkalinus has shifted to a protein diet.</title>
        <authorList>
            <person name="Grum-Grzhimaylo A.A."/>
            <person name="Falkoski D.L."/>
            <person name="van den Heuvel J."/>
            <person name="Valero-Jimenez C.A."/>
            <person name="Min B."/>
            <person name="Choi I.G."/>
            <person name="Lipzen A."/>
            <person name="Daum C.G."/>
            <person name="Aanen D.K."/>
            <person name="Tsang A."/>
            <person name="Henrissat B."/>
            <person name="Bilanenko E.N."/>
            <person name="de Vries R.P."/>
            <person name="van Kan J.A.L."/>
            <person name="Grigoriev I.V."/>
            <person name="Debets A.J.M."/>
        </authorList>
    </citation>
    <scope>NUCLEOTIDE SEQUENCE [LARGE SCALE GENOMIC DNA]</scope>
    <source>
        <strain evidence="2 3">F11</strain>
    </source>
</reference>
<feature type="compositionally biased region" description="Basic residues" evidence="1">
    <location>
        <begin position="415"/>
        <end position="424"/>
    </location>
</feature>